<dbReference type="InterPro" id="IPR036412">
    <property type="entry name" value="HAD-like_sf"/>
</dbReference>
<accession>A0A060UT47</accession>
<dbReference type="InterPro" id="IPR039653">
    <property type="entry name" value="Prenyltransferase"/>
</dbReference>
<evidence type="ECO:0000256" key="1">
    <source>
        <dbReference type="ARBA" id="ARBA00004141"/>
    </source>
</evidence>
<protein>
    <submittedName>
        <fullName evidence="7">UbiA prenyltransferase</fullName>
    </submittedName>
</protein>
<dbReference type="InterPro" id="IPR023214">
    <property type="entry name" value="HAD_sf"/>
</dbReference>
<evidence type="ECO:0000256" key="5">
    <source>
        <dbReference type="ARBA" id="ARBA00023136"/>
    </source>
</evidence>
<evidence type="ECO:0000256" key="6">
    <source>
        <dbReference type="SAM" id="Phobius"/>
    </source>
</evidence>
<keyword evidence="2" id="KW-1003">Cell membrane</keyword>
<dbReference type="AlphaFoldDB" id="A0A060UT47"/>
<evidence type="ECO:0000313" key="7">
    <source>
        <dbReference type="EMBL" id="CDQ09754.1"/>
    </source>
</evidence>
<dbReference type="PANTHER" id="PTHR11048:SF5">
    <property type="entry name" value="DECAPRENYL-PHOSPHATE PHOSPHORIBOSYLTRANSFERASE"/>
    <property type="match status" value="1"/>
</dbReference>
<feature type="transmembrane region" description="Helical" evidence="6">
    <location>
        <begin position="309"/>
        <end position="328"/>
    </location>
</feature>
<dbReference type="RefSeq" id="WP_197052738.1">
    <property type="nucleotide sequence ID" value="NZ_CCCS020000023.1"/>
</dbReference>
<dbReference type="Gene3D" id="3.40.50.1000">
    <property type="entry name" value="HAD superfamily/HAD-like"/>
    <property type="match status" value="1"/>
</dbReference>
<keyword evidence="9" id="KW-1185">Reference proteome</keyword>
<dbReference type="SUPFAM" id="SSF56784">
    <property type="entry name" value="HAD-like"/>
    <property type="match status" value="1"/>
</dbReference>
<dbReference type="GO" id="GO:0005886">
    <property type="term" value="C:plasma membrane"/>
    <property type="evidence" value="ECO:0007669"/>
    <property type="project" value="TreeGrafter"/>
</dbReference>
<dbReference type="EMBL" id="CCCS020000023">
    <property type="protein sequence ID" value="CDQ09754.1"/>
    <property type="molecule type" value="Genomic_DNA"/>
</dbReference>
<dbReference type="CDD" id="cd13963">
    <property type="entry name" value="PT_UbiA_2"/>
    <property type="match status" value="1"/>
</dbReference>
<dbReference type="GO" id="GO:0009247">
    <property type="term" value="P:glycolipid biosynthetic process"/>
    <property type="evidence" value="ECO:0007669"/>
    <property type="project" value="TreeGrafter"/>
</dbReference>
<dbReference type="Pfam" id="PF01040">
    <property type="entry name" value="UbiA"/>
    <property type="match status" value="1"/>
</dbReference>
<organism evidence="7">
    <name type="scientific">Acidithiobacillus ferrivorans</name>
    <dbReference type="NCBI Taxonomy" id="160808"/>
    <lineage>
        <taxon>Bacteria</taxon>
        <taxon>Pseudomonadati</taxon>
        <taxon>Pseudomonadota</taxon>
        <taxon>Acidithiobacillia</taxon>
        <taxon>Acidithiobacillales</taxon>
        <taxon>Acidithiobacillaceae</taxon>
        <taxon>Acidithiobacillus</taxon>
    </lineage>
</organism>
<dbReference type="Gene3D" id="1.10.357.140">
    <property type="entry name" value="UbiA prenyltransferase"/>
    <property type="match status" value="1"/>
</dbReference>
<comment type="subcellular location">
    <subcellularLocation>
        <location evidence="1">Membrane</location>
        <topology evidence="1">Multi-pass membrane protein</topology>
    </subcellularLocation>
</comment>
<keyword evidence="3 6" id="KW-0812">Transmembrane</keyword>
<name>A0A060UT47_9PROT</name>
<evidence type="ECO:0000313" key="8">
    <source>
        <dbReference type="EMBL" id="SMH66432.1"/>
    </source>
</evidence>
<sequence length="438" mass="48398">MEDDKIPLCVDLDGTLIRTDLLVESLLILIKQKPWLVFVIPVWLLRGKSVLKEEIASRVDLNVQTLPYQSGLVEFLRKEHAAGRSLVLATASHRKFADGIAKHLGVFTKVHATEEGINLAGRAKRDILVKHYGIKGFDYAGNSRADVPVWGMARQAIVVNPDTGVLQCAMNQCPVSHTFTDRNTSIKVYAKALRVHQWLKNLLVFIPMLGAHEITNTSQWIAGFLAFASFSLCASSVYLLNDLLDLPADRLHPRKRRRPFASGDLSMVHGLLLIPLLLIGAFAIAILWLPTLFLVVLLTYYVLTVSYSFWLKAVVLLDALLLAGLYTIRIIGGGAATETPLSFWLLAFSIFLFFSLALVKRYSELLVLKQRGQLTTHGRGYHVEDLVMLMGFGVASGFMAVLVSAFYINSAKVQALYPTLLSCGWSAPYCSIGPVVSG</sequence>
<evidence type="ECO:0000256" key="3">
    <source>
        <dbReference type="ARBA" id="ARBA00022692"/>
    </source>
</evidence>
<evidence type="ECO:0000313" key="9">
    <source>
        <dbReference type="Proteomes" id="UP000193925"/>
    </source>
</evidence>
<keyword evidence="4 6" id="KW-1133">Transmembrane helix</keyword>
<evidence type="ECO:0000256" key="4">
    <source>
        <dbReference type="ARBA" id="ARBA00022989"/>
    </source>
</evidence>
<reference evidence="7" key="1">
    <citation type="submission" date="2014-03" db="EMBL/GenBank/DDBJ databases">
        <authorList>
            <person name="Genoscope - CEA"/>
        </authorList>
    </citation>
    <scope>NUCLEOTIDE SEQUENCE [LARGE SCALE GENOMIC DNA]</scope>
    <source>
        <strain evidence="7">CF27</strain>
    </source>
</reference>
<keyword evidence="7" id="KW-0808">Transferase</keyword>
<feature type="transmembrane region" description="Helical" evidence="6">
    <location>
        <begin position="340"/>
        <end position="359"/>
    </location>
</feature>
<gene>
    <name evidence="8" type="ORF">AFERRI_30164</name>
    <name evidence="7" type="ORF">AFERRI_30400</name>
</gene>
<dbReference type="Pfam" id="PF12710">
    <property type="entry name" value="HAD"/>
    <property type="match status" value="1"/>
</dbReference>
<dbReference type="Proteomes" id="UP000193925">
    <property type="component" value="Chromosome AFERRI"/>
</dbReference>
<dbReference type="EMBL" id="LT841305">
    <property type="protein sequence ID" value="SMH66432.1"/>
    <property type="molecule type" value="Genomic_DNA"/>
</dbReference>
<keyword evidence="5 6" id="KW-0472">Membrane</keyword>
<dbReference type="InterPro" id="IPR044878">
    <property type="entry name" value="UbiA_sf"/>
</dbReference>
<evidence type="ECO:0000256" key="2">
    <source>
        <dbReference type="ARBA" id="ARBA00022475"/>
    </source>
</evidence>
<feature type="transmembrane region" description="Helical" evidence="6">
    <location>
        <begin position="220"/>
        <end position="244"/>
    </location>
</feature>
<feature type="transmembrane region" description="Helical" evidence="6">
    <location>
        <begin position="265"/>
        <end position="289"/>
    </location>
</feature>
<reference evidence="7" key="2">
    <citation type="submission" date="2014-07" db="EMBL/GenBank/DDBJ databases">
        <title>Initial genome analysis of the psychrotolerant acidophile Acidithiobacillus ferrivorans CF27: insights into iron and sulfur oxidation pathways and into biofilm formation.</title>
        <authorList>
            <person name="Talla E."/>
            <person name="Hedrich S."/>
            <person name="Mangenot S."/>
            <person name="Ji B."/>
            <person name="Johnson D.B."/>
            <person name="Barbe V."/>
            <person name="Bonnefoy V."/>
        </authorList>
    </citation>
    <scope>NUCLEOTIDE SEQUENCE [LARGE SCALE GENOMIC DNA]</scope>
    <source>
        <strain evidence="7">CF27</strain>
    </source>
</reference>
<proteinExistence type="predicted"/>
<dbReference type="InterPro" id="IPR000537">
    <property type="entry name" value="UbiA_prenyltransferase"/>
</dbReference>
<feature type="transmembrane region" description="Helical" evidence="6">
    <location>
        <begin position="386"/>
        <end position="408"/>
    </location>
</feature>
<reference evidence="8 9" key="3">
    <citation type="submission" date="2017-03" db="EMBL/GenBank/DDBJ databases">
        <authorList>
            <person name="Regsiter A."/>
            <person name="William W."/>
        </authorList>
    </citation>
    <scope>NUCLEOTIDE SEQUENCE [LARGE SCALE GENOMIC DNA]</scope>
    <source>
        <strain evidence="8">PRJEB5721</strain>
    </source>
</reference>
<dbReference type="NCBIfam" id="NF006088">
    <property type="entry name" value="PRK08238.1"/>
    <property type="match status" value="1"/>
</dbReference>
<dbReference type="PANTHER" id="PTHR11048">
    <property type="entry name" value="PRENYLTRANSFERASES"/>
    <property type="match status" value="1"/>
</dbReference>
<dbReference type="GO" id="GO:0016765">
    <property type="term" value="F:transferase activity, transferring alkyl or aryl (other than methyl) groups"/>
    <property type="evidence" value="ECO:0007669"/>
    <property type="project" value="InterPro"/>
</dbReference>